<dbReference type="RefSeq" id="WP_094569682.1">
    <property type="nucleotide sequence ID" value="NZ_CP022743.1"/>
</dbReference>
<name>A0A223NU76_9SPHI</name>
<gene>
    <name evidence="1" type="ORF">MuYL_1290</name>
</gene>
<evidence type="ECO:0000313" key="2">
    <source>
        <dbReference type="Proteomes" id="UP000215002"/>
    </source>
</evidence>
<evidence type="ECO:0008006" key="3">
    <source>
        <dbReference type="Google" id="ProtNLM"/>
    </source>
</evidence>
<dbReference type="AlphaFoldDB" id="A0A223NU76"/>
<dbReference type="OrthoDB" id="799431at2"/>
<proteinExistence type="predicted"/>
<dbReference type="Proteomes" id="UP000215002">
    <property type="component" value="Chromosome"/>
</dbReference>
<dbReference type="EMBL" id="CP022743">
    <property type="protein sequence ID" value="ASU33188.1"/>
    <property type="molecule type" value="Genomic_DNA"/>
</dbReference>
<organism evidence="1 2">
    <name type="scientific">Mucilaginibacter xinganensis</name>
    <dbReference type="NCBI Taxonomy" id="1234841"/>
    <lineage>
        <taxon>Bacteria</taxon>
        <taxon>Pseudomonadati</taxon>
        <taxon>Bacteroidota</taxon>
        <taxon>Sphingobacteriia</taxon>
        <taxon>Sphingobacteriales</taxon>
        <taxon>Sphingobacteriaceae</taxon>
        <taxon>Mucilaginibacter</taxon>
    </lineage>
</organism>
<evidence type="ECO:0000313" key="1">
    <source>
        <dbReference type="EMBL" id="ASU33188.1"/>
    </source>
</evidence>
<dbReference type="KEGG" id="muc:MuYL_1290"/>
<accession>A0A223NU76</accession>
<keyword evidence="2" id="KW-1185">Reference proteome</keyword>
<reference evidence="1 2" key="1">
    <citation type="submission" date="2017-08" db="EMBL/GenBank/DDBJ databases">
        <title>Complete genome sequence of Mucilaginibacter sp. strain BJC16-A31.</title>
        <authorList>
            <consortium name="Henan University of Science and Technology"/>
            <person name="You X."/>
        </authorList>
    </citation>
    <scope>NUCLEOTIDE SEQUENCE [LARGE SCALE GENOMIC DNA]</scope>
    <source>
        <strain evidence="1 2">BJC16-A31</strain>
    </source>
</reference>
<sequence>MKTLIRIIIIGSFIAFLNACKKDNNGGNNQITGKWNIVKDSTYVGVGTSNQLVVYNGQPGDYFDFRTNGNVYTKEGAVLDTLSYTVKTPGQIIISKFGIVSNGVPPVSSFLLTAHTASIIAPSFLTPGGQFGREVNLTR</sequence>
<protein>
    <recommendedName>
        <fullName evidence="3">Lipocalin-like domain-containing protein</fullName>
    </recommendedName>
</protein>